<accession>A0A4Z1SWW7</accession>
<keyword evidence="1" id="KW-1133">Transmembrane helix</keyword>
<dbReference type="Proteomes" id="UP000315496">
    <property type="component" value="Chromosome 3"/>
</dbReference>
<keyword evidence="1" id="KW-0472">Membrane</keyword>
<dbReference type="EMBL" id="VDLU01000003">
    <property type="protein sequence ID" value="TNJ28018.1"/>
    <property type="molecule type" value="Genomic_DNA"/>
</dbReference>
<evidence type="ECO:0000313" key="2">
    <source>
        <dbReference type="EMBL" id="TNJ28018.1"/>
    </source>
</evidence>
<proteinExistence type="predicted"/>
<gene>
    <name evidence="2" type="ORF">GMRT_13898</name>
</gene>
<reference evidence="2 3" key="1">
    <citation type="submission" date="2019-05" db="EMBL/GenBank/DDBJ databases">
        <title>The compact genome of Giardia muris reveals important steps in the evolution of intestinal protozoan parasites.</title>
        <authorList>
            <person name="Xu F."/>
            <person name="Jimenez-Gonzalez A."/>
            <person name="Einarsson E."/>
            <person name="Astvaldsson A."/>
            <person name="Peirasmaki D."/>
            <person name="Eckmann L."/>
            <person name="Andersson J.O."/>
            <person name="Svard S.G."/>
            <person name="Jerlstrom-Hultqvist J."/>
        </authorList>
    </citation>
    <scope>NUCLEOTIDE SEQUENCE [LARGE SCALE GENOMIC DNA]</scope>
    <source>
        <strain evidence="2 3">Roberts-Thomson</strain>
    </source>
</reference>
<feature type="transmembrane region" description="Helical" evidence="1">
    <location>
        <begin position="12"/>
        <end position="36"/>
    </location>
</feature>
<feature type="transmembrane region" description="Helical" evidence="1">
    <location>
        <begin position="56"/>
        <end position="79"/>
    </location>
</feature>
<organism evidence="2 3">
    <name type="scientific">Giardia muris</name>
    <dbReference type="NCBI Taxonomy" id="5742"/>
    <lineage>
        <taxon>Eukaryota</taxon>
        <taxon>Metamonada</taxon>
        <taxon>Diplomonadida</taxon>
        <taxon>Hexamitidae</taxon>
        <taxon>Giardiinae</taxon>
        <taxon>Giardia</taxon>
    </lineage>
</organism>
<dbReference type="OrthoDB" id="10258035at2759"/>
<dbReference type="AlphaFoldDB" id="A0A4Z1SWW7"/>
<name>A0A4Z1SWW7_GIAMU</name>
<evidence type="ECO:0000256" key="1">
    <source>
        <dbReference type="SAM" id="Phobius"/>
    </source>
</evidence>
<comment type="caution">
    <text evidence="2">The sequence shown here is derived from an EMBL/GenBank/DDBJ whole genome shotgun (WGS) entry which is preliminary data.</text>
</comment>
<protein>
    <submittedName>
        <fullName evidence="2">Uncharacterized protein</fullName>
    </submittedName>
</protein>
<evidence type="ECO:0000313" key="3">
    <source>
        <dbReference type="Proteomes" id="UP000315496"/>
    </source>
</evidence>
<sequence length="91" mass="10040">MGFFGTCCNWCCLLTGGFGVVFLSILGVLLLTHAYFEPEDLIKTEAELKEEKNLLAYGHFVGAGVELIVFLASLIAFLVKRKAARRTRLQG</sequence>
<keyword evidence="1" id="KW-0812">Transmembrane</keyword>
<keyword evidence="3" id="KW-1185">Reference proteome</keyword>
<dbReference type="VEuPathDB" id="GiardiaDB:GMRT_13898"/>